<accession>A0ACB8HK22</accession>
<dbReference type="Proteomes" id="UP000828922">
    <property type="component" value="Linkage Group LG07"/>
</dbReference>
<evidence type="ECO:0000313" key="1">
    <source>
        <dbReference type="EMBL" id="KAH9556570.1"/>
    </source>
</evidence>
<gene>
    <name evidence="1" type="ORF">CY35_07G036300</name>
</gene>
<dbReference type="EMBL" id="CM038913">
    <property type="protein sequence ID" value="KAH9556570.1"/>
    <property type="molecule type" value="Genomic_DNA"/>
</dbReference>
<reference evidence="2" key="1">
    <citation type="journal article" date="2022" name="New Phytol.">
        <title>Phylogenomic structure and speciation in an emerging model: the Sphagnum magellanicum complex (Bryophyta).</title>
        <authorList>
            <person name="Shaw A.J."/>
            <person name="Piatkowski B."/>
            <person name="Duffy A.M."/>
            <person name="Aguero B."/>
            <person name="Imwattana K."/>
            <person name="Nieto-Lugilde M."/>
            <person name="Healey A."/>
            <person name="Weston D.J."/>
            <person name="Patel M.N."/>
            <person name="Schmutz J."/>
            <person name="Grimwood J."/>
            <person name="Yavitt J.B."/>
            <person name="Hassel K."/>
            <person name="Stenoien H.K."/>
            <person name="Flatberg K.I."/>
            <person name="Bickford C.P."/>
            <person name="Hicks K.A."/>
        </authorList>
    </citation>
    <scope>NUCLEOTIDE SEQUENCE [LARGE SCALE GENOMIC DNA]</scope>
</reference>
<proteinExistence type="predicted"/>
<name>A0ACB8HK22_9BRYO</name>
<protein>
    <submittedName>
        <fullName evidence="1">Uncharacterized protein</fullName>
    </submittedName>
</protein>
<evidence type="ECO:0000313" key="2">
    <source>
        <dbReference type="Proteomes" id="UP000828922"/>
    </source>
</evidence>
<sequence length="1763" mass="189773">MPPAKRGGGSAAAPNKKQQQQQQLNTQPVGYGIHHFFARQLASADAPHLYQTAPAAAARPLSTPAATKGLLLAPVPRSIPTSHVRTPAVSAAAFSLISAAAAAHLPNMHPVAPKVTPVAPAAVGFPSATPSANGPAPVSAPASIAIPAAKALASSPAVMPALVPSSIPSARGPGAAVSAAAASVAIPAVKNVSSPAIPALVPSSSIPSAKVSAEISAPIPTSISAPKVTPSVSAVGSVLIPAANVPEGAHDSPSGPKGKEELEGERDGNLKVKDHHHIQGSSGQQKAQMTTKGEERSSALKSLKADSVSKQSNQSHPKRKRLSPGMLVKQSQDDGADDVVEWRVSPTAERLQAASASAQLSSDEGAFLCPISLNVNHPGGAIHKILSREFEQARTPSKKKRSPGMAGKLEQWLSSSSSSVDAPLQKAEAAALNKLAKSRPKDWNKENVENNSTDLPVRNKVSSPAKATRVPSNTFKALASSSRRHSWSSDGRMRRGIPKQLNTGQRRKALLELLDRVESAISTQDRPKRSPPSGRKSKKARTLGSKVSNGLSTECELKKIAAAAGDANPPPAATKSVRSWTDGGAAVSSSSGHGLNVISPDFTKEAKNLAAKGSLRLCEMIDCTAIQKTLNFPAEDEKPQPADHGMEVSLLDNRSLDSSICHEKGRQHQQPPPLDAQRPQFHNPAESIPVFKSSGDKQQISPEEDAVQAQVAALEVDDLLSEHEWSLLENSNSTFAVANNKPVPKTRDEASIHFLVLEVADAKYQNSEQKILRLLNEQSGAERMLIMQDEWLHTSVRPGDTVNVIGEFGSDGTCVLDHNQNLLVVHPDLLISGSRVGGSFGCARRAVLDERIKSSDLSMPALLGTMLHQLFQVGLRAESPNREFLQHEAKAIVQHNIDGLYSIGGNEREALEKLIESIPTILGWLHQFCRPLPLLGSSGVEFSRTEGNQPLSIPEVVDIEEMVWSPKYGLKGMIDASVQVRLGHSNTIMPLELKTGKGTTGQAALEHRAQVILYTLLMSDRYMQDVGAGLLFYLHTNQTQGVGVRHADLAGIMIRRNDLATNLLSASSTQLLPPMLKNEHICRSCRHLDVCTVYHKVQEAGTRETSGLGELFDAHAGHISKAHSAFLQHWDRLIDLEAQDIQVSRSEIWRMPSWQREEQGRCLSCLVLDLSTTPQNSQPSHGSSFEYCFRRATTATTPATCSFLDRPFSCGDHVLLSTDRHTAVASGVITSINTNSIFISLSRQLRLPKASGASEVDTLWQEVWRIDKDETASSLALMRYNVLQLFVSTNGDHCRRRLIVDLEAPKFESGALISQDPASLYVKSAADLNNDQKRAIHKILAARDYALILGMPGTGKTSTIVHAVNALLARGASVLLTSYTNSAVDNILLKLKMQNVDFVRVGRTDAIHPELWGHVINGPGMTVANVREMEAMVDKARVVGVTCLGITHAMFGKRKFDVCIVDEAGQITLPVCLGPLRCANTFVLVGDHYQLPPLVRNPEAREKGMTVSLFRRLSEAHPQAVSALQCQYRMCADIMSLCNALIYGNRLRCGSHEVATAQLTLCTPLLKHAPQWLHQVLDPCRKVLFLDTDAMAAEETRMRKAIHNVAEASIVIKIVRALVAGGLGILDIGVISPYNAQVDLIQQKAADEALCPLEVHTVDKYQGRDKECVVVSFVRSNNQQQTSGSLLGDWHRINVAITRAKKKLVLIGSQSTLSTTPLLRLLVQQVERMGGLLQLPPGAATSLSDLRRCGSRLSSSSGTKLSK</sequence>
<organism evidence="1 2">
    <name type="scientific">Sphagnum magellanicum</name>
    <dbReference type="NCBI Taxonomy" id="128215"/>
    <lineage>
        <taxon>Eukaryota</taxon>
        <taxon>Viridiplantae</taxon>
        <taxon>Streptophyta</taxon>
        <taxon>Embryophyta</taxon>
        <taxon>Bryophyta</taxon>
        <taxon>Sphagnophytina</taxon>
        <taxon>Sphagnopsida</taxon>
        <taxon>Sphagnales</taxon>
        <taxon>Sphagnaceae</taxon>
        <taxon>Sphagnum</taxon>
    </lineage>
</organism>
<comment type="caution">
    <text evidence="1">The sequence shown here is derived from an EMBL/GenBank/DDBJ whole genome shotgun (WGS) entry which is preliminary data.</text>
</comment>
<keyword evidence="2" id="KW-1185">Reference proteome</keyword>